<feature type="compositionally biased region" description="Polar residues" evidence="7">
    <location>
        <begin position="390"/>
        <end position="399"/>
    </location>
</feature>
<feature type="region of interest" description="Disordered" evidence="7">
    <location>
        <begin position="1"/>
        <end position="121"/>
    </location>
</feature>
<dbReference type="Proteomes" id="UP000274822">
    <property type="component" value="Unassembled WGS sequence"/>
</dbReference>
<name>A0A433QYR8_9FUNG</name>
<dbReference type="GO" id="GO:0033316">
    <property type="term" value="P:meiotic spindle assembly checkpoint signaling"/>
    <property type="evidence" value="ECO:0007669"/>
    <property type="project" value="TreeGrafter"/>
</dbReference>
<organism evidence="9 10">
    <name type="scientific">Jimgerdemannia flammicorona</name>
    <dbReference type="NCBI Taxonomy" id="994334"/>
    <lineage>
        <taxon>Eukaryota</taxon>
        <taxon>Fungi</taxon>
        <taxon>Fungi incertae sedis</taxon>
        <taxon>Mucoromycota</taxon>
        <taxon>Mucoromycotina</taxon>
        <taxon>Endogonomycetes</taxon>
        <taxon>Endogonales</taxon>
        <taxon>Endogonaceae</taxon>
        <taxon>Jimgerdemannia</taxon>
    </lineage>
</organism>
<dbReference type="Pfam" id="PF00069">
    <property type="entry name" value="Pkinase"/>
    <property type="match status" value="1"/>
</dbReference>
<keyword evidence="2" id="KW-0808">Transferase</keyword>
<keyword evidence="4 9" id="KW-0418">Kinase</keyword>
<evidence type="ECO:0000313" key="10">
    <source>
        <dbReference type="Proteomes" id="UP000274822"/>
    </source>
</evidence>
<evidence type="ECO:0000256" key="7">
    <source>
        <dbReference type="SAM" id="MobiDB-lite"/>
    </source>
</evidence>
<dbReference type="SMART" id="SM00220">
    <property type="entry name" value="S_TKc"/>
    <property type="match status" value="1"/>
</dbReference>
<evidence type="ECO:0000256" key="2">
    <source>
        <dbReference type="ARBA" id="ARBA00022679"/>
    </source>
</evidence>
<dbReference type="InterPro" id="IPR000719">
    <property type="entry name" value="Prot_kinase_dom"/>
</dbReference>
<dbReference type="GO" id="GO:0098813">
    <property type="term" value="P:nuclear chromosome segregation"/>
    <property type="evidence" value="ECO:0007669"/>
    <property type="project" value="UniProtKB-ARBA"/>
</dbReference>
<keyword evidence="1" id="KW-0723">Serine/threonine-protein kinase</keyword>
<feature type="compositionally biased region" description="Low complexity" evidence="7">
    <location>
        <begin position="437"/>
        <end position="449"/>
    </location>
</feature>
<feature type="compositionally biased region" description="Low complexity" evidence="7">
    <location>
        <begin position="339"/>
        <end position="351"/>
    </location>
</feature>
<feature type="compositionally biased region" description="Basic and acidic residues" evidence="7">
    <location>
        <begin position="257"/>
        <end position="268"/>
    </location>
</feature>
<dbReference type="PROSITE" id="PS00108">
    <property type="entry name" value="PROTEIN_KINASE_ST"/>
    <property type="match status" value="1"/>
</dbReference>
<dbReference type="PROSITE" id="PS50011">
    <property type="entry name" value="PROTEIN_KINASE_DOM"/>
    <property type="match status" value="1"/>
</dbReference>
<dbReference type="PANTHER" id="PTHR22974:SF21">
    <property type="entry name" value="DUAL SPECIFICITY PROTEIN KINASE TTK"/>
    <property type="match status" value="1"/>
</dbReference>
<reference evidence="9 10" key="1">
    <citation type="journal article" date="2018" name="New Phytol.">
        <title>Phylogenomics of Endogonaceae and evolution of mycorrhizas within Mucoromycota.</title>
        <authorList>
            <person name="Chang Y."/>
            <person name="Desiro A."/>
            <person name="Na H."/>
            <person name="Sandor L."/>
            <person name="Lipzen A."/>
            <person name="Clum A."/>
            <person name="Barry K."/>
            <person name="Grigoriev I.V."/>
            <person name="Martin F.M."/>
            <person name="Stajich J.E."/>
            <person name="Smith M.E."/>
            <person name="Bonito G."/>
            <person name="Spatafora J.W."/>
        </authorList>
    </citation>
    <scope>NUCLEOTIDE SEQUENCE [LARGE SCALE GENOMIC DNA]</scope>
    <source>
        <strain evidence="9 10">AD002</strain>
    </source>
</reference>
<feature type="binding site" evidence="6">
    <location>
        <position position="575"/>
    </location>
    <ligand>
        <name>ATP</name>
        <dbReference type="ChEBI" id="CHEBI:30616"/>
    </ligand>
</feature>
<dbReference type="GO" id="GO:0004674">
    <property type="term" value="F:protein serine/threonine kinase activity"/>
    <property type="evidence" value="ECO:0007669"/>
    <property type="project" value="UniProtKB-KW"/>
</dbReference>
<dbReference type="FunFam" id="3.30.200.20:FF:000131">
    <property type="entry name" value="Dual specificity protein kinase TTK"/>
    <property type="match status" value="1"/>
</dbReference>
<sequence>MANFGSVFSTRDELFTPPATSHASAETWRKITNDKENPLWDGVPLAKSRPTFGDDNEDEEDDLPKFKLKSLADGEPMSLFPWPKRDNSGSAGSASALGGRVGNRSLSTLSRSGDGDVSPPSDLSNFFRSSAASCYRDAFHDVAPQDSKYSASAIGHLRDLNTDNADADDATTELQSYLAPEIQSTPLVQTMSSTRDAQSTHVTPAIRPPSMQPDRTAPSTLRYPRLKRLPNLGPPKRSRLSDGIGSADGEDPNIGEDSPRLERCDSDGRSMLTEDDVVKKDAPDWGIDNVTKKTTYTTAPSRVAVAFADPAGPTVTPLPQGPRKDRDVDRLASRDAIVSSASSSSSSASSSPIESPGTSPENSSTAKLPVQQVQEEPPSQPRVSRIDFGGQQSSLSLLNRFQEPKQESAAATKVERSSPPPSIQQPASDRKENAPASSYRSSSGSSQGGNRHVETKKVAPLEPWRQVLSASMPLGQNSLRPILESVNSMPPPPERVVKPPPQPVSMPPPQPAVAPSVTALEVAEGEASETPPVKVGKGIMVVNNRQFTRLDTIGRGGSSKVYKVMTTNHHIYALKKVMFDKADQSAISGYINEINLLKRMAGHERIIKMYDSEVNYEKSYLMMLMECGEIDLAHVLTKQQGKPINLNFIRLYWEQMLQAVDAIHQEKIVHSDLKPANFLFVEGSLKLIDFGIAKAISNDTTNIHRDQQIGTVNYMSPEAILDTNGNQPGGRRCMKLGRPSDIWSLGCILYQMVYGRTPFSHLTMYQKIQCIPNPQYLIDFPAIAVPIPSADANNAVPQPGVLVEPDLLRVMKTCLQRDSKLRLTIPELLEDPFLKPGTAPRREVNEGVVPSLPVMEEIVRQVLAYGERRRQNEVEARRMSGAEVERVAKTILGQMQRKAPIDLERWGSLT</sequence>
<feature type="region of interest" description="Disordered" evidence="7">
    <location>
        <begin position="181"/>
        <end position="459"/>
    </location>
</feature>
<dbReference type="GO" id="GO:0007094">
    <property type="term" value="P:mitotic spindle assembly checkpoint signaling"/>
    <property type="evidence" value="ECO:0007669"/>
    <property type="project" value="TreeGrafter"/>
</dbReference>
<feature type="compositionally biased region" description="Basic and acidic residues" evidence="7">
    <location>
        <begin position="322"/>
        <end position="333"/>
    </location>
</feature>
<dbReference type="GO" id="GO:0004712">
    <property type="term" value="F:protein serine/threonine/tyrosine kinase activity"/>
    <property type="evidence" value="ECO:0007669"/>
    <property type="project" value="TreeGrafter"/>
</dbReference>
<dbReference type="InterPro" id="IPR017441">
    <property type="entry name" value="Protein_kinase_ATP_BS"/>
</dbReference>
<keyword evidence="3 6" id="KW-0547">Nucleotide-binding</keyword>
<dbReference type="InterPro" id="IPR027084">
    <property type="entry name" value="Mps1_cat"/>
</dbReference>
<dbReference type="GO" id="GO:0005524">
    <property type="term" value="F:ATP binding"/>
    <property type="evidence" value="ECO:0007669"/>
    <property type="project" value="UniProtKB-UniRule"/>
</dbReference>
<dbReference type="InterPro" id="IPR011009">
    <property type="entry name" value="Kinase-like_dom_sf"/>
</dbReference>
<keyword evidence="10" id="KW-1185">Reference proteome</keyword>
<dbReference type="CDD" id="cd14131">
    <property type="entry name" value="PKc_Mps1"/>
    <property type="match status" value="1"/>
</dbReference>
<evidence type="ECO:0000256" key="4">
    <source>
        <dbReference type="ARBA" id="ARBA00022777"/>
    </source>
</evidence>
<dbReference type="SUPFAM" id="SSF56112">
    <property type="entry name" value="Protein kinase-like (PK-like)"/>
    <property type="match status" value="1"/>
</dbReference>
<dbReference type="PANTHER" id="PTHR22974">
    <property type="entry name" value="MIXED LINEAGE PROTEIN KINASE"/>
    <property type="match status" value="1"/>
</dbReference>
<proteinExistence type="predicted"/>
<dbReference type="Gene3D" id="1.10.510.10">
    <property type="entry name" value="Transferase(Phosphotransferase) domain 1"/>
    <property type="match status" value="1"/>
</dbReference>
<evidence type="ECO:0000313" key="9">
    <source>
        <dbReference type="EMBL" id="RUS34917.1"/>
    </source>
</evidence>
<dbReference type="AlphaFoldDB" id="A0A433QYR8"/>
<evidence type="ECO:0000256" key="5">
    <source>
        <dbReference type="ARBA" id="ARBA00022840"/>
    </source>
</evidence>
<dbReference type="FunFam" id="1.10.510.10:FF:000224">
    <property type="entry name" value="serine/threonine-protein kinase mph1 isoform X1"/>
    <property type="match status" value="1"/>
</dbReference>
<dbReference type="PROSITE" id="PS00107">
    <property type="entry name" value="PROTEIN_KINASE_ATP"/>
    <property type="match status" value="1"/>
</dbReference>
<dbReference type="EMBL" id="RBNJ01000297">
    <property type="protein sequence ID" value="RUS34917.1"/>
    <property type="molecule type" value="Genomic_DNA"/>
</dbReference>
<feature type="compositionally biased region" description="Polar residues" evidence="7">
    <location>
        <begin position="352"/>
        <end position="366"/>
    </location>
</feature>
<gene>
    <name evidence="9" type="ORF">BC938DRAFT_477831</name>
</gene>
<evidence type="ECO:0000256" key="3">
    <source>
        <dbReference type="ARBA" id="ARBA00022741"/>
    </source>
</evidence>
<feature type="compositionally biased region" description="Low complexity" evidence="7">
    <location>
        <begin position="88"/>
        <end position="98"/>
    </location>
</feature>
<dbReference type="Gene3D" id="3.30.200.20">
    <property type="entry name" value="Phosphorylase Kinase, domain 1"/>
    <property type="match status" value="1"/>
</dbReference>
<dbReference type="GO" id="GO:0034501">
    <property type="term" value="P:protein localization to kinetochore"/>
    <property type="evidence" value="ECO:0007669"/>
    <property type="project" value="TreeGrafter"/>
</dbReference>
<evidence type="ECO:0000259" key="8">
    <source>
        <dbReference type="PROSITE" id="PS50011"/>
    </source>
</evidence>
<dbReference type="GO" id="GO:0005634">
    <property type="term" value="C:nucleus"/>
    <property type="evidence" value="ECO:0007669"/>
    <property type="project" value="TreeGrafter"/>
</dbReference>
<evidence type="ECO:0000256" key="1">
    <source>
        <dbReference type="ARBA" id="ARBA00022527"/>
    </source>
</evidence>
<comment type="caution">
    <text evidence="9">The sequence shown here is derived from an EMBL/GenBank/DDBJ whole genome shotgun (WGS) entry which is preliminary data.</text>
</comment>
<feature type="compositionally biased region" description="Polar residues" evidence="7">
    <location>
        <begin position="182"/>
        <end position="202"/>
    </location>
</feature>
<feature type="domain" description="Protein kinase" evidence="8">
    <location>
        <begin position="547"/>
        <end position="834"/>
    </location>
</feature>
<keyword evidence="5 6" id="KW-0067">ATP-binding</keyword>
<protein>
    <submittedName>
        <fullName evidence="9">Kinase-like domain-containing protein</fullName>
    </submittedName>
</protein>
<dbReference type="GO" id="GO:0000776">
    <property type="term" value="C:kinetochore"/>
    <property type="evidence" value="ECO:0007669"/>
    <property type="project" value="TreeGrafter"/>
</dbReference>
<evidence type="ECO:0000256" key="6">
    <source>
        <dbReference type="PROSITE-ProRule" id="PRU10141"/>
    </source>
</evidence>
<feature type="compositionally biased region" description="Basic and acidic residues" evidence="7">
    <location>
        <begin position="27"/>
        <end position="38"/>
    </location>
</feature>
<dbReference type="InterPro" id="IPR008271">
    <property type="entry name" value="Ser/Thr_kinase_AS"/>
</dbReference>
<accession>A0A433QYR8</accession>